<evidence type="ECO:0000313" key="1">
    <source>
        <dbReference type="EMBL" id="SHL22221.1"/>
    </source>
</evidence>
<proteinExistence type="predicted"/>
<dbReference type="EMBL" id="FRAV01000014">
    <property type="protein sequence ID" value="SHL22221.1"/>
    <property type="molecule type" value="Genomic_DNA"/>
</dbReference>
<reference evidence="2" key="1">
    <citation type="submission" date="2016-11" db="EMBL/GenBank/DDBJ databases">
        <authorList>
            <person name="Varghese N."/>
            <person name="Submissions S."/>
        </authorList>
    </citation>
    <scope>NUCLEOTIDE SEQUENCE [LARGE SCALE GENOMIC DNA]</scope>
    <source>
        <strain evidence="2">DSM 26899</strain>
    </source>
</reference>
<dbReference type="Proteomes" id="UP000184364">
    <property type="component" value="Unassembled WGS sequence"/>
</dbReference>
<dbReference type="OrthoDB" id="8480054at2"/>
<dbReference type="AlphaFoldDB" id="A0A1M6YV90"/>
<protein>
    <submittedName>
        <fullName evidence="1">Uncharacterized protein</fullName>
    </submittedName>
</protein>
<evidence type="ECO:0000313" key="2">
    <source>
        <dbReference type="Proteomes" id="UP000184364"/>
    </source>
</evidence>
<gene>
    <name evidence="1" type="ORF">SAMN05444267_101429</name>
</gene>
<organism evidence="1 2">
    <name type="scientific">Chryseobacterium polytrichastri</name>
    <dbReference type="NCBI Taxonomy" id="1302687"/>
    <lineage>
        <taxon>Bacteria</taxon>
        <taxon>Pseudomonadati</taxon>
        <taxon>Bacteroidota</taxon>
        <taxon>Flavobacteriia</taxon>
        <taxon>Flavobacteriales</taxon>
        <taxon>Weeksellaceae</taxon>
        <taxon>Chryseobacterium group</taxon>
        <taxon>Chryseobacterium</taxon>
    </lineage>
</organism>
<accession>A0A1M6YV90</accession>
<keyword evidence="2" id="KW-1185">Reference proteome</keyword>
<sequence length="205" mass="24159">MFQLIEASDNTLHRIQSLARTSRNGDLEEEGWLSEFNYYTKSTIYQLLVPIAIYQIMQRKLTLVDVSIDKSIDLHYKLAKQIYISYTDDFEFAEITSENYFPNDKNWKVLLKNDSKTYWRQGAPMGLLDKAIQFLIIKEYESERIISFEEFEKKVDTDLSKSELSDINLITDIFLLFHPTNRPHPLANINYASFNISMYIRAKEV</sequence>
<dbReference type="RefSeq" id="WP_073292850.1">
    <property type="nucleotide sequence ID" value="NZ_FRAV01000014.1"/>
</dbReference>
<name>A0A1M6YV90_9FLAO</name>